<dbReference type="Pfam" id="PF09721">
    <property type="entry name" value="Exosortase_EpsH"/>
    <property type="match status" value="1"/>
</dbReference>
<dbReference type="InterPro" id="IPR019127">
    <property type="entry name" value="Exosortase"/>
</dbReference>
<evidence type="ECO:0000256" key="2">
    <source>
        <dbReference type="ARBA" id="ARBA00022475"/>
    </source>
</evidence>
<keyword evidence="2" id="KW-1003">Cell membrane</keyword>
<keyword evidence="7 8" id="KW-0472">Membrane</keyword>
<dbReference type="RefSeq" id="WP_338248765.1">
    <property type="nucleotide sequence ID" value="NZ_AP028907.1"/>
</dbReference>
<dbReference type="NCBIfam" id="TIGR04178">
    <property type="entry name" value="exo_archaeo"/>
    <property type="match status" value="1"/>
</dbReference>
<evidence type="ECO:0000256" key="5">
    <source>
        <dbReference type="ARBA" id="ARBA00022801"/>
    </source>
</evidence>
<evidence type="ECO:0000256" key="7">
    <source>
        <dbReference type="ARBA" id="ARBA00023136"/>
    </source>
</evidence>
<accession>A0ABM8J013</accession>
<keyword evidence="6 8" id="KW-1133">Transmembrane helix</keyword>
<dbReference type="GeneID" id="89289508"/>
<comment type="subcellular location">
    <subcellularLocation>
        <location evidence="1">Cell membrane</location>
        <topology evidence="1">Multi-pass membrane protein</topology>
    </subcellularLocation>
</comment>
<keyword evidence="5" id="KW-0378">Hydrolase</keyword>
<feature type="transmembrane region" description="Helical" evidence="8">
    <location>
        <begin position="111"/>
        <end position="133"/>
    </location>
</feature>
<evidence type="ECO:0000256" key="6">
    <source>
        <dbReference type="ARBA" id="ARBA00022989"/>
    </source>
</evidence>
<sequence>MRQSTRINTFYKILLMFLVLTAALEALVETVGRHIIQLEADMIMVVLGAVGVKALSTAPGTVAIIGDREVVTLVLTDECIGVYSLAVYAGLVLLTPLAGSRNKAYALSFGLPLLFLINTARIALAGLVAAHLGGPWFRIIHDVVGSSTMLLAVTLIWLRWISRALSVDT</sequence>
<dbReference type="Proteomes" id="UP001341135">
    <property type="component" value="Chromosome"/>
</dbReference>
<feature type="transmembrane region" description="Helical" evidence="8">
    <location>
        <begin position="80"/>
        <end position="99"/>
    </location>
</feature>
<evidence type="ECO:0000256" key="3">
    <source>
        <dbReference type="ARBA" id="ARBA00022670"/>
    </source>
</evidence>
<evidence type="ECO:0000256" key="4">
    <source>
        <dbReference type="ARBA" id="ARBA00022692"/>
    </source>
</evidence>
<name>A0ABM8J013_9CREN</name>
<gene>
    <name evidence="9" type="ORF">PABY_14970</name>
</gene>
<protein>
    <recommendedName>
        <fullName evidence="11">Exosortase H</fullName>
    </recommendedName>
</protein>
<evidence type="ECO:0000256" key="8">
    <source>
        <dbReference type="SAM" id="Phobius"/>
    </source>
</evidence>
<keyword evidence="10" id="KW-1185">Reference proteome</keyword>
<evidence type="ECO:0000313" key="9">
    <source>
        <dbReference type="EMBL" id="BES81930.1"/>
    </source>
</evidence>
<feature type="transmembrane region" description="Helical" evidence="8">
    <location>
        <begin position="139"/>
        <end position="158"/>
    </location>
</feature>
<organism evidence="9 10">
    <name type="scientific">Pyrodictium abyssi</name>
    <dbReference type="NCBI Taxonomy" id="54256"/>
    <lineage>
        <taxon>Archaea</taxon>
        <taxon>Thermoproteota</taxon>
        <taxon>Thermoprotei</taxon>
        <taxon>Desulfurococcales</taxon>
        <taxon>Pyrodictiaceae</taxon>
        <taxon>Pyrodictium</taxon>
    </lineage>
</organism>
<dbReference type="InterPro" id="IPR026392">
    <property type="entry name" value="Exo/Archaeosortase_dom"/>
</dbReference>
<evidence type="ECO:0008006" key="11">
    <source>
        <dbReference type="Google" id="ProtNLM"/>
    </source>
</evidence>
<reference evidence="9 10" key="1">
    <citation type="submission" date="2023-09" db="EMBL/GenBank/DDBJ databases">
        <title>Pyrofollis japonicus gen. nov. sp. nov., a novel member of the family Pyrodictiaceae isolated from the Iheya North hydrothermal field.</title>
        <authorList>
            <person name="Miyazaki U."/>
            <person name="Sanari M."/>
            <person name="Tame A."/>
            <person name="Kitajima M."/>
            <person name="Okamoto A."/>
            <person name="Sawayama S."/>
            <person name="Miyazaki J."/>
            <person name="Takai K."/>
            <person name="Nakagawa S."/>
        </authorList>
    </citation>
    <scope>NUCLEOTIDE SEQUENCE [LARGE SCALE GENOMIC DNA]</scope>
    <source>
        <strain evidence="9 10">AV2</strain>
    </source>
</reference>
<keyword evidence="3" id="KW-0645">Protease</keyword>
<evidence type="ECO:0000313" key="10">
    <source>
        <dbReference type="Proteomes" id="UP001341135"/>
    </source>
</evidence>
<evidence type="ECO:0000256" key="1">
    <source>
        <dbReference type="ARBA" id="ARBA00004651"/>
    </source>
</evidence>
<dbReference type="EMBL" id="AP028907">
    <property type="protein sequence ID" value="BES81930.1"/>
    <property type="molecule type" value="Genomic_DNA"/>
</dbReference>
<keyword evidence="4 8" id="KW-0812">Transmembrane</keyword>
<proteinExistence type="predicted"/>